<feature type="compositionally biased region" description="Acidic residues" evidence="1">
    <location>
        <begin position="55"/>
        <end position="64"/>
    </location>
</feature>
<feature type="signal peptide" evidence="2">
    <location>
        <begin position="1"/>
        <end position="28"/>
    </location>
</feature>
<dbReference type="EMBL" id="FNQV01000004">
    <property type="protein sequence ID" value="SEA05421.1"/>
    <property type="molecule type" value="Genomic_DNA"/>
</dbReference>
<protein>
    <submittedName>
        <fullName evidence="3">Uncharacterized protein</fullName>
    </submittedName>
</protein>
<feature type="compositionally biased region" description="Low complexity" evidence="1">
    <location>
        <begin position="44"/>
        <end position="54"/>
    </location>
</feature>
<organism evidence="3 4">
    <name type="scientific">Bowdeniella nasicola</name>
    <dbReference type="NCBI Taxonomy" id="208480"/>
    <lineage>
        <taxon>Bacteria</taxon>
        <taxon>Bacillati</taxon>
        <taxon>Actinomycetota</taxon>
        <taxon>Actinomycetes</taxon>
        <taxon>Actinomycetales</taxon>
        <taxon>Actinomycetaceae</taxon>
        <taxon>Bowdeniella</taxon>
    </lineage>
</organism>
<feature type="chain" id="PRO_5039045750" evidence="2">
    <location>
        <begin position="29"/>
        <end position="72"/>
    </location>
</feature>
<dbReference type="PROSITE" id="PS51257">
    <property type="entry name" value="PROKAR_LIPOPROTEIN"/>
    <property type="match status" value="1"/>
</dbReference>
<dbReference type="AlphaFoldDB" id="A0A1H3Y2X1"/>
<sequence length="72" mass="7070">MSRTIRALGATATLAALILAGCSSNDGATTTSPSVTTEADGGQSTDDATPTDDASPTEEAEGEPPSDLSSRA</sequence>
<accession>A0A1H3Y2X1</accession>
<feature type="compositionally biased region" description="Polar residues" evidence="1">
    <location>
        <begin position="23"/>
        <end position="37"/>
    </location>
</feature>
<proteinExistence type="predicted"/>
<evidence type="ECO:0000256" key="2">
    <source>
        <dbReference type="SAM" id="SignalP"/>
    </source>
</evidence>
<dbReference type="RefSeq" id="WP_092562537.1">
    <property type="nucleotide sequence ID" value="NZ_FNQV01000004.1"/>
</dbReference>
<evidence type="ECO:0000313" key="4">
    <source>
        <dbReference type="Proteomes" id="UP000199288"/>
    </source>
</evidence>
<evidence type="ECO:0000313" key="3">
    <source>
        <dbReference type="EMBL" id="SEA05421.1"/>
    </source>
</evidence>
<keyword evidence="2" id="KW-0732">Signal</keyword>
<reference evidence="4" key="1">
    <citation type="submission" date="2016-10" db="EMBL/GenBank/DDBJ databases">
        <authorList>
            <person name="Varghese N."/>
            <person name="Submissions S."/>
        </authorList>
    </citation>
    <scope>NUCLEOTIDE SEQUENCE [LARGE SCALE GENOMIC DNA]</scope>
    <source>
        <strain evidence="4">KPR-1</strain>
    </source>
</reference>
<feature type="region of interest" description="Disordered" evidence="1">
    <location>
        <begin position="23"/>
        <end position="72"/>
    </location>
</feature>
<name>A0A1H3Y2X1_9ACTO</name>
<evidence type="ECO:0000256" key="1">
    <source>
        <dbReference type="SAM" id="MobiDB-lite"/>
    </source>
</evidence>
<dbReference type="Proteomes" id="UP000199288">
    <property type="component" value="Unassembled WGS sequence"/>
</dbReference>
<gene>
    <name evidence="3" type="ORF">SAMN02910418_00829</name>
</gene>
<keyword evidence="4" id="KW-1185">Reference proteome</keyword>